<accession>A0A842HDU5</accession>
<dbReference type="AlphaFoldDB" id="A0A842HDU5"/>
<comment type="caution">
    <text evidence="1">The sequence shown here is derived from an EMBL/GenBank/DDBJ whole genome shotgun (WGS) entry which is preliminary data.</text>
</comment>
<reference evidence="1 2" key="1">
    <citation type="submission" date="2020-07" db="EMBL/GenBank/DDBJ databases">
        <authorList>
            <person name="Feng X."/>
        </authorList>
    </citation>
    <scope>NUCLEOTIDE SEQUENCE [LARGE SCALE GENOMIC DNA]</scope>
    <source>
        <strain evidence="1 2">JCM31066</strain>
    </source>
</reference>
<evidence type="ECO:0000313" key="1">
    <source>
        <dbReference type="EMBL" id="MBC2594725.1"/>
    </source>
</evidence>
<dbReference type="Gene3D" id="3.30.450.20">
    <property type="entry name" value="PAS domain"/>
    <property type="match status" value="1"/>
</dbReference>
<dbReference type="EMBL" id="JACHVB010000034">
    <property type="protein sequence ID" value="MBC2594725.1"/>
    <property type="molecule type" value="Genomic_DNA"/>
</dbReference>
<gene>
    <name evidence="1" type="ORF">H5P28_10680</name>
</gene>
<proteinExistence type="predicted"/>
<sequence>MRSSKESIRQEASRIERLSHLRRVIEVMPGAWLILNRHRQVVFANRTFSGLLDMASDSLFGGLRIGEILGCQSSTLRRTGCGTAPGCDKCAITTAVDKAFEGEEVKDDCRLRIANGSNHQLCTYQITTRPVETRVGRYVLLSLLEVSS</sequence>
<dbReference type="SUPFAM" id="SSF55785">
    <property type="entry name" value="PYP-like sensor domain (PAS domain)"/>
    <property type="match status" value="1"/>
</dbReference>
<protein>
    <recommendedName>
        <fullName evidence="3">PAS domain-containing protein</fullName>
    </recommendedName>
</protein>
<dbReference type="InterPro" id="IPR035965">
    <property type="entry name" value="PAS-like_dom_sf"/>
</dbReference>
<organism evidence="1 2">
    <name type="scientific">Ruficoccus amylovorans</name>
    <dbReference type="NCBI Taxonomy" id="1804625"/>
    <lineage>
        <taxon>Bacteria</taxon>
        <taxon>Pseudomonadati</taxon>
        <taxon>Verrucomicrobiota</taxon>
        <taxon>Opitutia</taxon>
        <taxon>Puniceicoccales</taxon>
        <taxon>Cerasicoccaceae</taxon>
        <taxon>Ruficoccus</taxon>
    </lineage>
</organism>
<evidence type="ECO:0000313" key="2">
    <source>
        <dbReference type="Proteomes" id="UP000546464"/>
    </source>
</evidence>
<dbReference type="RefSeq" id="WP_185675693.1">
    <property type="nucleotide sequence ID" value="NZ_JACHVB010000034.1"/>
</dbReference>
<keyword evidence="2" id="KW-1185">Reference proteome</keyword>
<evidence type="ECO:0008006" key="3">
    <source>
        <dbReference type="Google" id="ProtNLM"/>
    </source>
</evidence>
<dbReference type="Proteomes" id="UP000546464">
    <property type="component" value="Unassembled WGS sequence"/>
</dbReference>
<name>A0A842HDU5_9BACT</name>